<dbReference type="EMBL" id="PDLM01000022">
    <property type="protein sequence ID" value="RDW57177.1"/>
    <property type="molecule type" value="Genomic_DNA"/>
</dbReference>
<comment type="caution">
    <text evidence="1">The sequence shown here is derived from an EMBL/GenBank/DDBJ whole genome shotgun (WGS) entry which is preliminary data.</text>
</comment>
<name>A0A3D8Q666_9HELO</name>
<protein>
    <submittedName>
        <fullName evidence="1">Uncharacterized protein</fullName>
    </submittedName>
</protein>
<dbReference type="Proteomes" id="UP000256645">
    <property type="component" value="Unassembled WGS sequence"/>
</dbReference>
<sequence length="395" mass="43839">MDNSDRMKRVDNLISDISSTQTDAETNQQNFKNTSDLAYGALQGYLKAHNMATTDDLINEAIRQLSPAEQEKIKNRMKELTPPTGINFFLQPSEIAKFFLYGYGIRDAWNISNAAYLNIKAYYINAKANTLLGLTKTGKGVYPIAQSQSTSQAKFSLLAFTAEGAAIIELGNADRQLLMKEVQNDLGALHTELDQAMDLGMNNQAWQKQMQVEDEILKVEKAVAKVKQAGAADAEALAAAAKFTTWTKVLIVANVVAIAGLIFYENYKEKQVTTELQGVIKKLVVARLYAKMAEKMELVHVSQQVGILMLVNAYAAKPPQDPNPALDAMAQIINSSLKDITEENTWDTVKKFDDNRYHDEYAKFTAEDPDLTEIKKIRAEDAEHPIPGKLVKPGN</sequence>
<keyword evidence="2" id="KW-1185">Reference proteome</keyword>
<organism evidence="1 2">
    <name type="scientific">Coleophoma cylindrospora</name>
    <dbReference type="NCBI Taxonomy" id="1849047"/>
    <lineage>
        <taxon>Eukaryota</taxon>
        <taxon>Fungi</taxon>
        <taxon>Dikarya</taxon>
        <taxon>Ascomycota</taxon>
        <taxon>Pezizomycotina</taxon>
        <taxon>Leotiomycetes</taxon>
        <taxon>Helotiales</taxon>
        <taxon>Dermateaceae</taxon>
        <taxon>Coleophoma</taxon>
    </lineage>
</organism>
<gene>
    <name evidence="1" type="ORF">BP6252_13825</name>
</gene>
<evidence type="ECO:0000313" key="2">
    <source>
        <dbReference type="Proteomes" id="UP000256645"/>
    </source>
</evidence>
<proteinExistence type="predicted"/>
<evidence type="ECO:0000313" key="1">
    <source>
        <dbReference type="EMBL" id="RDW57177.1"/>
    </source>
</evidence>
<accession>A0A3D8Q666</accession>
<reference evidence="1 2" key="1">
    <citation type="journal article" date="2018" name="IMA Fungus">
        <title>IMA Genome-F 9: Draft genome sequence of Annulohypoxylon stygium, Aspergillus mulundensis, Berkeleyomyces basicola (syn. Thielaviopsis basicola), Ceratocystis smalleyi, two Cercospora beticola strains, Coleophoma cylindrospora, Fusarium fracticaudum, Phialophora cf. hyalina, and Morchella septimelata.</title>
        <authorList>
            <person name="Wingfield B.D."/>
            <person name="Bills G.F."/>
            <person name="Dong Y."/>
            <person name="Huang W."/>
            <person name="Nel W.J."/>
            <person name="Swalarsk-Parry B.S."/>
            <person name="Vaghefi N."/>
            <person name="Wilken P.M."/>
            <person name="An Z."/>
            <person name="de Beer Z.W."/>
            <person name="De Vos L."/>
            <person name="Chen L."/>
            <person name="Duong T.A."/>
            <person name="Gao Y."/>
            <person name="Hammerbacher A."/>
            <person name="Kikkert J.R."/>
            <person name="Li Y."/>
            <person name="Li H."/>
            <person name="Li K."/>
            <person name="Li Q."/>
            <person name="Liu X."/>
            <person name="Ma X."/>
            <person name="Naidoo K."/>
            <person name="Pethybridge S.J."/>
            <person name="Sun J."/>
            <person name="Steenkamp E.T."/>
            <person name="van der Nest M.A."/>
            <person name="van Wyk S."/>
            <person name="Wingfield M.J."/>
            <person name="Xiong C."/>
            <person name="Yue Q."/>
            <person name="Zhang X."/>
        </authorList>
    </citation>
    <scope>NUCLEOTIDE SEQUENCE [LARGE SCALE GENOMIC DNA]</scope>
    <source>
        <strain evidence="1 2">BP6252</strain>
    </source>
</reference>
<dbReference type="AlphaFoldDB" id="A0A3D8Q666"/>